<dbReference type="EMBL" id="JH687405">
    <property type="protein sequence ID" value="EIM79428.1"/>
    <property type="molecule type" value="Genomic_DNA"/>
</dbReference>
<reference evidence="3" key="1">
    <citation type="journal article" date="2012" name="Science">
        <title>The Paleozoic origin of enzymatic lignin decomposition reconstructed from 31 fungal genomes.</title>
        <authorList>
            <person name="Floudas D."/>
            <person name="Binder M."/>
            <person name="Riley R."/>
            <person name="Barry K."/>
            <person name="Blanchette R.A."/>
            <person name="Henrissat B."/>
            <person name="Martinez A.T."/>
            <person name="Otillar R."/>
            <person name="Spatafora J.W."/>
            <person name="Yadav J.S."/>
            <person name="Aerts A."/>
            <person name="Benoit I."/>
            <person name="Boyd A."/>
            <person name="Carlson A."/>
            <person name="Copeland A."/>
            <person name="Coutinho P.M."/>
            <person name="de Vries R.P."/>
            <person name="Ferreira P."/>
            <person name="Findley K."/>
            <person name="Foster B."/>
            <person name="Gaskell J."/>
            <person name="Glotzer D."/>
            <person name="Gorecki P."/>
            <person name="Heitman J."/>
            <person name="Hesse C."/>
            <person name="Hori C."/>
            <person name="Igarashi K."/>
            <person name="Jurgens J.A."/>
            <person name="Kallen N."/>
            <person name="Kersten P."/>
            <person name="Kohler A."/>
            <person name="Kuees U."/>
            <person name="Kumar T.K.A."/>
            <person name="Kuo A."/>
            <person name="LaButti K."/>
            <person name="Larrondo L.F."/>
            <person name="Lindquist E."/>
            <person name="Ling A."/>
            <person name="Lombard V."/>
            <person name="Lucas S."/>
            <person name="Lundell T."/>
            <person name="Martin R."/>
            <person name="McLaughlin D.J."/>
            <person name="Morgenstern I."/>
            <person name="Morin E."/>
            <person name="Murat C."/>
            <person name="Nagy L.G."/>
            <person name="Nolan M."/>
            <person name="Ohm R.A."/>
            <person name="Patyshakuliyeva A."/>
            <person name="Rokas A."/>
            <person name="Ruiz-Duenas F.J."/>
            <person name="Sabat G."/>
            <person name="Salamov A."/>
            <person name="Samejima M."/>
            <person name="Schmutz J."/>
            <person name="Slot J.C."/>
            <person name="St John F."/>
            <person name="Stenlid J."/>
            <person name="Sun H."/>
            <person name="Sun S."/>
            <person name="Syed K."/>
            <person name="Tsang A."/>
            <person name="Wiebenga A."/>
            <person name="Young D."/>
            <person name="Pisabarro A."/>
            <person name="Eastwood D.C."/>
            <person name="Martin F."/>
            <person name="Cullen D."/>
            <person name="Grigoriev I.V."/>
            <person name="Hibbett D.S."/>
        </authorList>
    </citation>
    <scope>NUCLEOTIDE SEQUENCE [LARGE SCALE GENOMIC DNA]</scope>
    <source>
        <strain evidence="3">FP-91666</strain>
    </source>
</reference>
<accession>R7RX82</accession>
<proteinExistence type="predicted"/>
<keyword evidence="3" id="KW-1185">Reference proteome</keyword>
<evidence type="ECO:0000313" key="3">
    <source>
        <dbReference type="Proteomes" id="UP000053927"/>
    </source>
</evidence>
<dbReference type="OrthoDB" id="3060725at2759"/>
<dbReference type="KEGG" id="shs:STEHIDRAFT_163781"/>
<organism evidence="2 3">
    <name type="scientific">Stereum hirsutum (strain FP-91666)</name>
    <name type="common">White-rot fungus</name>
    <dbReference type="NCBI Taxonomy" id="721885"/>
    <lineage>
        <taxon>Eukaryota</taxon>
        <taxon>Fungi</taxon>
        <taxon>Dikarya</taxon>
        <taxon>Basidiomycota</taxon>
        <taxon>Agaricomycotina</taxon>
        <taxon>Agaricomycetes</taxon>
        <taxon>Russulales</taxon>
        <taxon>Stereaceae</taxon>
        <taxon>Stereum</taxon>
    </lineage>
</organism>
<evidence type="ECO:0000313" key="2">
    <source>
        <dbReference type="EMBL" id="EIM79428.1"/>
    </source>
</evidence>
<dbReference type="RefSeq" id="XP_007311550.1">
    <property type="nucleotide sequence ID" value="XM_007311488.1"/>
</dbReference>
<dbReference type="Proteomes" id="UP000053927">
    <property type="component" value="Unassembled WGS sequence"/>
</dbReference>
<gene>
    <name evidence="2" type="ORF">STEHIDRAFT_163781</name>
</gene>
<feature type="region of interest" description="Disordered" evidence="1">
    <location>
        <begin position="212"/>
        <end position="240"/>
    </location>
</feature>
<dbReference type="AlphaFoldDB" id="R7RX82"/>
<evidence type="ECO:0000256" key="1">
    <source>
        <dbReference type="SAM" id="MobiDB-lite"/>
    </source>
</evidence>
<name>R7RX82_STEHR</name>
<sequence>MSTPSISDGVILFWKNFVEVADSSPNFLANEESVATTGRRELVSRCVNKYRGENVMMVKTTSDLGSVTEAEFKPSMVLKVGDYQDGTRLGAMGNVDRQIDDKTSVKFVIAGKGFDAVIDGGDASDFYQDQLCGLHTVQRKFAGSKDTLDDWIAGNEFLVRPFVKDRVGSATPCSAIGGKYANYPCPAVSTLVYFADKAKGFIAASTQSEPALERSARKRKNPDIVNTDRDVAPPVDASSTPTEVPAVALGAKYPTNVLPDHDCNALIRHSPAVRVNQLDWRGLDNELIPMWDIKNVLRPGSVVMVQVVFKMWDIKANETNKKASKSFQIVINKLRLMHESDAPPAEDPATVPDDTSTNIAAAHEEVADEFDLIMINNGHASSSASSSEQQGNAMAMDELPAGVAMETDGDSKRRKKGKK</sequence>
<protein>
    <submittedName>
        <fullName evidence="2">Uncharacterized protein</fullName>
    </submittedName>
</protein>
<feature type="region of interest" description="Disordered" evidence="1">
    <location>
        <begin position="378"/>
        <end position="419"/>
    </location>
</feature>
<dbReference type="GeneID" id="18802439"/>